<dbReference type="AlphaFoldDB" id="A0A443SMZ9"/>
<sequence length="503" mass="57080">MFQRTALQNVRVKSTWRYEKSTLSQSVQTDEVHFKECNTQFPHTSTNYVQTEAEPEFVVENTGTIKYDSKKLNKFLEKCLPIVKDEIEKSQQFSSVWEKSLKLWNKCINEVKYLRSFYSTYLIQLLNDQQKENKYYVSAATLNCSATSVAVTYKVNTHDDWCTHQSFVFIWSLFRSYGKSSQPFLVVETDGCISTIEAHISMPSVYAIGTVNGKIAVINTRLSDNDNYVMAVSPTVEYLHKDSITVLKWLKQSNKKVYSLISCSLDGKIIVWTVNESKKEMEPTTVYLILLSDLPRTMSVKSSAAKSNAEVGVTTLSVSAENEDVFVIGCQGGAVFQCSFSKQMPAKVDTEEFDYPLQSDLFKSPINLAYVPHRLNVTSVHFSPHSRNKFLSAAFDNELRVYTLLDSKPLAVFHCEFNSLNATWIPMSPIIVSSHENGLISVYTFNENKKSLKIGRTFALENNQKTTSVNTNYCESNSEILVTTNVDEVHLLDLKDILNSIEI</sequence>
<proteinExistence type="predicted"/>
<dbReference type="Proteomes" id="UP000288716">
    <property type="component" value="Unassembled WGS sequence"/>
</dbReference>
<keyword evidence="4" id="KW-0677">Repeat</keyword>
<dbReference type="VEuPathDB" id="VectorBase:LDEU003141"/>
<evidence type="ECO:0000256" key="4">
    <source>
        <dbReference type="ARBA" id="ARBA00022737"/>
    </source>
</evidence>
<name>A0A443SMZ9_9ACAR</name>
<dbReference type="InterPro" id="IPR015943">
    <property type="entry name" value="WD40/YVTN_repeat-like_dom_sf"/>
</dbReference>
<dbReference type="Pfam" id="PF00400">
    <property type="entry name" value="WD40"/>
    <property type="match status" value="2"/>
</dbReference>
<keyword evidence="6" id="KW-1185">Reference proteome</keyword>
<evidence type="ECO:0000256" key="1">
    <source>
        <dbReference type="ARBA" id="ARBA00004496"/>
    </source>
</evidence>
<evidence type="ECO:0000256" key="3">
    <source>
        <dbReference type="ARBA" id="ARBA00022574"/>
    </source>
</evidence>
<dbReference type="GO" id="GO:0045504">
    <property type="term" value="F:dynein heavy chain binding"/>
    <property type="evidence" value="ECO:0007669"/>
    <property type="project" value="TreeGrafter"/>
</dbReference>
<keyword evidence="3" id="KW-0853">WD repeat</keyword>
<evidence type="ECO:0000313" key="6">
    <source>
        <dbReference type="Proteomes" id="UP000288716"/>
    </source>
</evidence>
<comment type="caution">
    <text evidence="5">The sequence shown here is derived from an EMBL/GenBank/DDBJ whole genome shotgun (WGS) entry which is preliminary data.</text>
</comment>
<dbReference type="SUPFAM" id="SSF50978">
    <property type="entry name" value="WD40 repeat-like"/>
    <property type="match status" value="1"/>
</dbReference>
<protein>
    <submittedName>
        <fullName evidence="5">WD repeat-containing protein 34-like protein</fullName>
    </submittedName>
</protein>
<gene>
    <name evidence="5" type="ORF">B4U80_12762</name>
</gene>
<accession>A0A443SMZ9</accession>
<dbReference type="Gene3D" id="2.130.10.10">
    <property type="entry name" value="YVTN repeat-like/Quinoprotein amine dehydrogenase"/>
    <property type="match status" value="2"/>
</dbReference>
<evidence type="ECO:0000313" key="5">
    <source>
        <dbReference type="EMBL" id="RWS28898.1"/>
    </source>
</evidence>
<dbReference type="GO" id="GO:0097014">
    <property type="term" value="C:ciliary plasm"/>
    <property type="evidence" value="ECO:0007669"/>
    <property type="project" value="TreeGrafter"/>
</dbReference>
<dbReference type="PANTHER" id="PTHR12442">
    <property type="entry name" value="DYNEIN INTERMEDIATE CHAIN"/>
    <property type="match status" value="1"/>
</dbReference>
<keyword evidence="2" id="KW-0963">Cytoplasm</keyword>
<organism evidence="5 6">
    <name type="scientific">Leptotrombidium deliense</name>
    <dbReference type="NCBI Taxonomy" id="299467"/>
    <lineage>
        <taxon>Eukaryota</taxon>
        <taxon>Metazoa</taxon>
        <taxon>Ecdysozoa</taxon>
        <taxon>Arthropoda</taxon>
        <taxon>Chelicerata</taxon>
        <taxon>Arachnida</taxon>
        <taxon>Acari</taxon>
        <taxon>Acariformes</taxon>
        <taxon>Trombidiformes</taxon>
        <taxon>Prostigmata</taxon>
        <taxon>Anystina</taxon>
        <taxon>Parasitengona</taxon>
        <taxon>Trombiculoidea</taxon>
        <taxon>Trombiculidae</taxon>
        <taxon>Leptotrombidium</taxon>
    </lineage>
</organism>
<dbReference type="InterPro" id="IPR050687">
    <property type="entry name" value="Dynein_IC"/>
</dbReference>
<dbReference type="GO" id="GO:0045503">
    <property type="term" value="F:dynein light chain binding"/>
    <property type="evidence" value="ECO:0007669"/>
    <property type="project" value="TreeGrafter"/>
</dbReference>
<comment type="subcellular location">
    <subcellularLocation>
        <location evidence="1">Cytoplasm</location>
    </subcellularLocation>
</comment>
<reference evidence="5 6" key="1">
    <citation type="journal article" date="2018" name="Gigascience">
        <title>Genomes of trombidid mites reveal novel predicted allergens and laterally-transferred genes associated with secondary metabolism.</title>
        <authorList>
            <person name="Dong X."/>
            <person name="Chaisiri K."/>
            <person name="Xia D."/>
            <person name="Armstrong S.D."/>
            <person name="Fang Y."/>
            <person name="Donnelly M.J."/>
            <person name="Kadowaki T."/>
            <person name="McGarry J.W."/>
            <person name="Darby A.C."/>
            <person name="Makepeace B.L."/>
        </authorList>
    </citation>
    <scope>NUCLEOTIDE SEQUENCE [LARGE SCALE GENOMIC DNA]</scope>
    <source>
        <strain evidence="5">UoL-UT</strain>
    </source>
</reference>
<dbReference type="InterPro" id="IPR001680">
    <property type="entry name" value="WD40_rpt"/>
</dbReference>
<dbReference type="STRING" id="299467.A0A443SMZ9"/>
<dbReference type="GO" id="GO:0042073">
    <property type="term" value="P:intraciliary transport"/>
    <property type="evidence" value="ECO:0007669"/>
    <property type="project" value="TreeGrafter"/>
</dbReference>
<dbReference type="EMBL" id="NCKV01001162">
    <property type="protein sequence ID" value="RWS28898.1"/>
    <property type="molecule type" value="Genomic_DNA"/>
</dbReference>
<dbReference type="InterPro" id="IPR036322">
    <property type="entry name" value="WD40_repeat_dom_sf"/>
</dbReference>
<dbReference type="PANTHER" id="PTHR12442:SF26">
    <property type="entry name" value="CYTOPLASMIC DYNEIN 2 INTERMEDIATE CHAIN 2"/>
    <property type="match status" value="1"/>
</dbReference>
<evidence type="ECO:0000256" key="2">
    <source>
        <dbReference type="ARBA" id="ARBA00022490"/>
    </source>
</evidence>
<dbReference type="GO" id="GO:0005868">
    <property type="term" value="C:cytoplasmic dynein complex"/>
    <property type="evidence" value="ECO:0007669"/>
    <property type="project" value="TreeGrafter"/>
</dbReference>
<dbReference type="OrthoDB" id="445052at2759"/>
<dbReference type="SMART" id="SM00320">
    <property type="entry name" value="WD40"/>
    <property type="match status" value="3"/>
</dbReference>